<keyword evidence="6" id="KW-1185">Reference proteome</keyword>
<evidence type="ECO:0000256" key="1">
    <source>
        <dbReference type="ARBA" id="ARBA00001974"/>
    </source>
</evidence>
<sequence length="513" mass="57269">MERAHEVFKTQVIIVGAGPTGLSMAAQLLRYGIDFIIIEKKVSTTVFSKALVVQARTLEIFQELGIAKKAVAEGAITTALNLFYRGKRKAALNFAGLGEGLSSFPFPLSLEQSKTESLLVDHLSANGINIQWQSELLNFEQNEAGVTAFYKDNSGKAQQVVAQYLVGCDGASSLIRHQLGLSFDGDTVPKLFYVADVKLNSRVIHKNELFMFLIKKGFILFFPMEGHGHYRIVGVLPKSEGMDVEFKFADIQNSIIEQVNVPLAFEEVMWYSSYKVHSRKASSFENGRCYIAGDAAHIHTPAGGQGMNTGIQDAYNLAWKMAFTIKGVVNAQVLSSYNTERIDNAKHLLQTTDRLFDIMSGTNPIWNFFRLNFMPPILGLVTKSAMVKKRFFPLISQTAISYPNSFLTVESQVGKVKAGVRMPYFTFSDGKDIFSYLSDPAFKVLFFGTSDRNNFKQDPGGKMTILECVFNEIPAAIFGKEKDFYVLLRPDNHISYLGKDLNRCYQILDSLKL</sequence>
<dbReference type="RefSeq" id="WP_182953652.1">
    <property type="nucleotide sequence ID" value="NZ_WNXC01000001.1"/>
</dbReference>
<protein>
    <submittedName>
        <fullName evidence="5">Pentachlorophenol monooxygenase</fullName>
    </submittedName>
</protein>
<dbReference type="Proteomes" id="UP000636110">
    <property type="component" value="Unassembled WGS sequence"/>
</dbReference>
<feature type="domain" description="FAD-binding" evidence="4">
    <location>
        <begin position="9"/>
        <end position="351"/>
    </location>
</feature>
<evidence type="ECO:0000259" key="4">
    <source>
        <dbReference type="Pfam" id="PF01494"/>
    </source>
</evidence>
<dbReference type="GO" id="GO:0004497">
    <property type="term" value="F:monooxygenase activity"/>
    <property type="evidence" value="ECO:0007669"/>
    <property type="project" value="UniProtKB-KW"/>
</dbReference>
<dbReference type="InterPro" id="IPR002938">
    <property type="entry name" value="FAD-bd"/>
</dbReference>
<dbReference type="Gene3D" id="3.30.70.2450">
    <property type="match status" value="1"/>
</dbReference>
<dbReference type="InterPro" id="IPR036188">
    <property type="entry name" value="FAD/NAD-bd_sf"/>
</dbReference>
<reference evidence="5 6" key="1">
    <citation type="submission" date="2019-11" db="EMBL/GenBank/DDBJ databases">
        <title>Description of Pedobacter sp. LMG 31462T.</title>
        <authorList>
            <person name="Carlier A."/>
            <person name="Qi S."/>
            <person name="Vandamme P."/>
        </authorList>
    </citation>
    <scope>NUCLEOTIDE SEQUENCE [LARGE SCALE GENOMIC DNA]</scope>
    <source>
        <strain evidence="5 6">LMG 31462</strain>
    </source>
</reference>
<comment type="cofactor">
    <cofactor evidence="1">
        <name>FAD</name>
        <dbReference type="ChEBI" id="CHEBI:57692"/>
    </cofactor>
</comment>
<keyword evidence="3" id="KW-0274">FAD</keyword>
<accession>A0ABR6ES59</accession>
<evidence type="ECO:0000313" key="6">
    <source>
        <dbReference type="Proteomes" id="UP000636110"/>
    </source>
</evidence>
<evidence type="ECO:0000256" key="3">
    <source>
        <dbReference type="ARBA" id="ARBA00022827"/>
    </source>
</evidence>
<gene>
    <name evidence="5" type="ORF">GM920_04075</name>
</gene>
<dbReference type="PRINTS" id="PR00420">
    <property type="entry name" value="RNGMNOXGNASE"/>
</dbReference>
<name>A0ABR6ES59_9SPHI</name>
<dbReference type="Gene3D" id="3.50.50.60">
    <property type="entry name" value="FAD/NAD(P)-binding domain"/>
    <property type="match status" value="1"/>
</dbReference>
<evidence type="ECO:0000256" key="2">
    <source>
        <dbReference type="ARBA" id="ARBA00022630"/>
    </source>
</evidence>
<evidence type="ECO:0000313" key="5">
    <source>
        <dbReference type="EMBL" id="MBB2148084.1"/>
    </source>
</evidence>
<keyword evidence="5" id="KW-0560">Oxidoreductase</keyword>
<keyword evidence="2" id="KW-0285">Flavoprotein</keyword>
<organism evidence="5 6">
    <name type="scientific">Pedobacter gandavensis</name>
    <dbReference type="NCBI Taxonomy" id="2679963"/>
    <lineage>
        <taxon>Bacteria</taxon>
        <taxon>Pseudomonadati</taxon>
        <taxon>Bacteroidota</taxon>
        <taxon>Sphingobacteriia</taxon>
        <taxon>Sphingobacteriales</taxon>
        <taxon>Sphingobacteriaceae</taxon>
        <taxon>Pedobacter</taxon>
    </lineage>
</organism>
<dbReference type="PANTHER" id="PTHR43004:SF19">
    <property type="entry name" value="BINDING MONOOXYGENASE, PUTATIVE (JCVI)-RELATED"/>
    <property type="match status" value="1"/>
</dbReference>
<dbReference type="Pfam" id="PF01494">
    <property type="entry name" value="FAD_binding_3"/>
    <property type="match status" value="1"/>
</dbReference>
<proteinExistence type="predicted"/>
<dbReference type="EMBL" id="WNXC01000001">
    <property type="protein sequence ID" value="MBB2148084.1"/>
    <property type="molecule type" value="Genomic_DNA"/>
</dbReference>
<dbReference type="InterPro" id="IPR050641">
    <property type="entry name" value="RIFMO-like"/>
</dbReference>
<dbReference type="SUPFAM" id="SSF51905">
    <property type="entry name" value="FAD/NAD(P)-binding domain"/>
    <property type="match status" value="1"/>
</dbReference>
<keyword evidence="5" id="KW-0503">Monooxygenase</keyword>
<comment type="caution">
    <text evidence="5">The sequence shown here is derived from an EMBL/GenBank/DDBJ whole genome shotgun (WGS) entry which is preliminary data.</text>
</comment>
<dbReference type="PANTHER" id="PTHR43004">
    <property type="entry name" value="TRK SYSTEM POTASSIUM UPTAKE PROTEIN"/>
    <property type="match status" value="1"/>
</dbReference>